<dbReference type="Proteomes" id="UP000274850">
    <property type="component" value="Segment"/>
</dbReference>
<protein>
    <submittedName>
        <fullName evidence="1">Uncharacterized protein</fullName>
    </submittedName>
</protein>
<organism evidence="1">
    <name type="scientific">Cedratvirus lausannensis</name>
    <dbReference type="NCBI Taxonomy" id="2023205"/>
    <lineage>
        <taxon>Viruses</taxon>
        <taxon>Pithoviruses</taxon>
        <taxon>Orthocedratvirinae</taxon>
        <taxon>Alphacedratvirus</taxon>
        <taxon>Alphacedratvirus francolausannense</taxon>
    </lineage>
</organism>
<name>A0A285PXP9_9VIRU</name>
<accession>A0A285PXP9</accession>
<keyword evidence="2" id="KW-1185">Reference proteome</keyword>
<sequence>MERSENVRRILRCMDVSGMTSVHCNVYSRIYDERRCRVSLENAEVCIREIYKKNEESRCCCSEKPIPMLF</sequence>
<dbReference type="EMBL" id="LT907979">
    <property type="protein sequence ID" value="SOB74007.1"/>
    <property type="molecule type" value="Genomic_DNA"/>
</dbReference>
<evidence type="ECO:0000313" key="2">
    <source>
        <dbReference type="Proteomes" id="UP000274850"/>
    </source>
</evidence>
<proteinExistence type="predicted"/>
<evidence type="ECO:0000313" key="1">
    <source>
        <dbReference type="EMBL" id="SOB74007.1"/>
    </source>
</evidence>
<gene>
    <name evidence="1" type="ORF">BQ9231_00124</name>
</gene>
<reference evidence="1" key="1">
    <citation type="submission" date="2017-08" db="EMBL/GenBank/DDBJ databases">
        <authorList>
            <person name="de Groot N.N."/>
        </authorList>
    </citation>
    <scope>NUCLEOTIDE SEQUENCE</scope>
</reference>